<evidence type="ECO:0000256" key="6">
    <source>
        <dbReference type="ARBA" id="ARBA00023145"/>
    </source>
</evidence>
<evidence type="ECO:0000256" key="5">
    <source>
        <dbReference type="ARBA" id="ARBA00022837"/>
    </source>
</evidence>
<dbReference type="OMA" id="FETEFAY"/>
<dbReference type="GO" id="GO:0004252">
    <property type="term" value="F:serine-type endopeptidase activity"/>
    <property type="evidence" value="ECO:0007669"/>
    <property type="project" value="InterPro"/>
</dbReference>
<dbReference type="SUPFAM" id="SSF54897">
    <property type="entry name" value="Protease propeptides/inhibitors"/>
    <property type="match status" value="1"/>
</dbReference>
<gene>
    <name evidence="9" type="ORF">ACA1_098270</name>
</gene>
<evidence type="ECO:0000256" key="3">
    <source>
        <dbReference type="ARBA" id="ARBA00022801"/>
    </source>
</evidence>
<sequence length="547" mass="60206">MSRKRAAPEGSLTFFVELNTGKEDLVARTAESVSDPKSPSYGKYLSAEELRELVAAPQEVEDHVTQWLHATRIAHDEPLEVESYGDVLRVSTTVQNTEQLFDTQLAHFTHSESQRSAVLITSSATLPVDISQYVRGVVGLAEVMTSHHVTRWANKNQKVLRAYYNVSSDLFASPEVSQGIISFNDAFSPKALQTFCEAFDLNVPEVIQVNGVDSNVPGTSGRVLAYGESDLDVQYITAMARNATTYHHNNDNAEFGFYWWALEVAASPNPAMVYSMSWGMDETSLRGRKVHSITSMDDKLARLALRGITILASAAFGWLFSRPTDLNPVREFLRKQEGCNATVEWDNAGQPWLYSECECSDFKWMDLGTARFRDWTPATASWPKLTAAYPASSEEIVGAYGPDSISYYTTGGGFSAIFPRQPWQEGSVSAYLANDSIQSELPPTSVYRAEGRAFPDISLVGANYLIAYAGPTGKDEPLLGFLNPILYQMARDRPEAFHDVVTGSNKGTTGYTCQYGWPAASGWDAASGLGTPNFGIMADYLLNFDAC</sequence>
<keyword evidence="1" id="KW-0645">Protease</keyword>
<reference evidence="9 10" key="1">
    <citation type="journal article" date="2013" name="Genome Biol.">
        <title>Genome of Acanthamoeba castellanii highlights extensive lateral gene transfer and early evolution of tyrosine kinase signaling.</title>
        <authorList>
            <person name="Clarke M."/>
            <person name="Lohan A.J."/>
            <person name="Liu B."/>
            <person name="Lagkouvardos I."/>
            <person name="Roy S."/>
            <person name="Zafar N."/>
            <person name="Bertelli C."/>
            <person name="Schilde C."/>
            <person name="Kianianmomeni A."/>
            <person name="Burglin T.R."/>
            <person name="Frech C."/>
            <person name="Turcotte B."/>
            <person name="Kopec K.O."/>
            <person name="Synnott J.M."/>
            <person name="Choo C."/>
            <person name="Paponov I."/>
            <person name="Finkler A."/>
            <person name="Soon Heng Tan C."/>
            <person name="Hutchins A.P."/>
            <person name="Weinmeier T."/>
            <person name="Rattei T."/>
            <person name="Chu J.S."/>
            <person name="Gimenez G."/>
            <person name="Irimia M."/>
            <person name="Rigden D.J."/>
            <person name="Fitzpatrick D.A."/>
            <person name="Lorenzo-Morales J."/>
            <person name="Bateman A."/>
            <person name="Chiu C.H."/>
            <person name="Tang P."/>
            <person name="Hegemann P."/>
            <person name="Fromm H."/>
            <person name="Raoult D."/>
            <person name="Greub G."/>
            <person name="Miranda-Saavedra D."/>
            <person name="Chen N."/>
            <person name="Nash P."/>
            <person name="Ginger M.L."/>
            <person name="Horn M."/>
            <person name="Schaap P."/>
            <person name="Caler L."/>
            <person name="Loftus B."/>
        </authorList>
    </citation>
    <scope>NUCLEOTIDE SEQUENCE [LARGE SCALE GENOMIC DNA]</scope>
    <source>
        <strain evidence="9 10">Neff</strain>
    </source>
</reference>
<evidence type="ECO:0000256" key="7">
    <source>
        <dbReference type="PROSITE-ProRule" id="PRU01032"/>
    </source>
</evidence>
<organism evidence="9 10">
    <name type="scientific">Acanthamoeba castellanii (strain ATCC 30010 / Neff)</name>
    <dbReference type="NCBI Taxonomy" id="1257118"/>
    <lineage>
        <taxon>Eukaryota</taxon>
        <taxon>Amoebozoa</taxon>
        <taxon>Discosea</taxon>
        <taxon>Longamoebia</taxon>
        <taxon>Centramoebida</taxon>
        <taxon>Acanthamoebidae</taxon>
        <taxon>Acanthamoeba</taxon>
    </lineage>
</organism>
<keyword evidence="10" id="KW-1185">Reference proteome</keyword>
<dbReference type="SUPFAM" id="SSF52743">
    <property type="entry name" value="Subtilisin-like"/>
    <property type="match status" value="1"/>
</dbReference>
<feature type="domain" description="Peptidase S53" evidence="8">
    <location>
        <begin position="154"/>
        <end position="544"/>
    </location>
</feature>
<protein>
    <submittedName>
        <fullName evidence="9">Prokumamolisin, activation domain containing protein</fullName>
    </submittedName>
</protein>
<dbReference type="InterPro" id="IPR015366">
    <property type="entry name" value="S53_propep"/>
</dbReference>
<keyword evidence="2 7" id="KW-0479">Metal-binding</keyword>
<feature type="binding site" evidence="7">
    <location>
        <position position="524"/>
    </location>
    <ligand>
        <name>Ca(2+)</name>
        <dbReference type="ChEBI" id="CHEBI:29108"/>
    </ligand>
</feature>
<dbReference type="CDD" id="cd11377">
    <property type="entry name" value="Pro-peptidase_S53"/>
    <property type="match status" value="1"/>
</dbReference>
<evidence type="ECO:0000256" key="1">
    <source>
        <dbReference type="ARBA" id="ARBA00022670"/>
    </source>
</evidence>
<accession>L8GJB2</accession>
<evidence type="ECO:0000259" key="8">
    <source>
        <dbReference type="PROSITE" id="PS51695"/>
    </source>
</evidence>
<dbReference type="GO" id="GO:0008240">
    <property type="term" value="F:tripeptidyl-peptidase activity"/>
    <property type="evidence" value="ECO:0007669"/>
    <property type="project" value="TreeGrafter"/>
</dbReference>
<dbReference type="CDD" id="cd04056">
    <property type="entry name" value="Peptidases_S53"/>
    <property type="match status" value="1"/>
</dbReference>
<dbReference type="PROSITE" id="PS51695">
    <property type="entry name" value="SEDOLISIN"/>
    <property type="match status" value="1"/>
</dbReference>
<dbReference type="EMBL" id="KB008103">
    <property type="protein sequence ID" value="ELR13130.1"/>
    <property type="molecule type" value="Genomic_DNA"/>
</dbReference>
<feature type="binding site" evidence="7">
    <location>
        <position position="522"/>
    </location>
    <ligand>
        <name>Ca(2+)</name>
        <dbReference type="ChEBI" id="CHEBI:29108"/>
    </ligand>
</feature>
<dbReference type="AlphaFoldDB" id="L8GJB2"/>
<evidence type="ECO:0000256" key="4">
    <source>
        <dbReference type="ARBA" id="ARBA00022825"/>
    </source>
</evidence>
<dbReference type="VEuPathDB" id="AmoebaDB:ACA1_098270"/>
<keyword evidence="6" id="KW-0865">Zymogen</keyword>
<evidence type="ECO:0000313" key="10">
    <source>
        <dbReference type="Proteomes" id="UP000011083"/>
    </source>
</evidence>
<comment type="cofactor">
    <cofactor evidence="7">
        <name>Ca(2+)</name>
        <dbReference type="ChEBI" id="CHEBI:29108"/>
    </cofactor>
    <text evidence="7">Binds 1 Ca(2+) ion per subunit.</text>
</comment>
<keyword evidence="4" id="KW-0720">Serine protease</keyword>
<name>L8GJB2_ACACF</name>
<dbReference type="GO" id="GO:0046872">
    <property type="term" value="F:metal ion binding"/>
    <property type="evidence" value="ECO:0007669"/>
    <property type="project" value="UniProtKB-UniRule"/>
</dbReference>
<dbReference type="STRING" id="1257118.L8GJB2"/>
<dbReference type="PANTHER" id="PTHR14218:SF15">
    <property type="entry name" value="TRIPEPTIDYL-PEPTIDASE 1"/>
    <property type="match status" value="1"/>
</dbReference>
<comment type="caution">
    <text evidence="7">Lacks conserved residue(s) required for the propagation of feature annotation.</text>
</comment>
<dbReference type="InterPro" id="IPR030400">
    <property type="entry name" value="Sedolisin_dom"/>
</dbReference>
<feature type="binding site" evidence="7">
    <location>
        <position position="499"/>
    </location>
    <ligand>
        <name>Ca(2+)</name>
        <dbReference type="ChEBI" id="CHEBI:29108"/>
    </ligand>
</feature>
<evidence type="ECO:0000313" key="9">
    <source>
        <dbReference type="EMBL" id="ELR13130.1"/>
    </source>
</evidence>
<dbReference type="Gene3D" id="3.40.50.200">
    <property type="entry name" value="Peptidase S8/S53 domain"/>
    <property type="match status" value="2"/>
</dbReference>
<dbReference type="RefSeq" id="XP_004335143.1">
    <property type="nucleotide sequence ID" value="XM_004335095.1"/>
</dbReference>
<dbReference type="Proteomes" id="UP000011083">
    <property type="component" value="Unassembled WGS sequence"/>
</dbReference>
<dbReference type="InterPro" id="IPR036852">
    <property type="entry name" value="Peptidase_S8/S53_dom_sf"/>
</dbReference>
<dbReference type="SMART" id="SM00944">
    <property type="entry name" value="Pro-kuma_activ"/>
    <property type="match status" value="1"/>
</dbReference>
<dbReference type="InterPro" id="IPR050819">
    <property type="entry name" value="Tripeptidyl-peptidase_I"/>
</dbReference>
<keyword evidence="5 7" id="KW-0106">Calcium</keyword>
<evidence type="ECO:0000256" key="2">
    <source>
        <dbReference type="ARBA" id="ARBA00022723"/>
    </source>
</evidence>
<dbReference type="PANTHER" id="PTHR14218">
    <property type="entry name" value="PROTEASE S8 TRIPEPTIDYL PEPTIDASE I CLN2"/>
    <property type="match status" value="1"/>
</dbReference>
<keyword evidence="3" id="KW-0378">Hydrolase</keyword>
<dbReference type="OrthoDB" id="15796at2759"/>
<proteinExistence type="predicted"/>
<dbReference type="KEGG" id="acan:ACA1_098270"/>
<dbReference type="GO" id="GO:0006508">
    <property type="term" value="P:proteolysis"/>
    <property type="evidence" value="ECO:0007669"/>
    <property type="project" value="UniProtKB-KW"/>
</dbReference>
<feature type="binding site" evidence="7">
    <location>
        <position position="500"/>
    </location>
    <ligand>
        <name>Ca(2+)</name>
        <dbReference type="ChEBI" id="CHEBI:29108"/>
    </ligand>
</feature>
<dbReference type="Pfam" id="PF09286">
    <property type="entry name" value="Pro-kuma_activ"/>
    <property type="match status" value="1"/>
</dbReference>
<dbReference type="GeneID" id="14913619"/>